<keyword evidence="2" id="KW-1185">Reference proteome</keyword>
<dbReference type="EMBL" id="JBHTAI010000001">
    <property type="protein sequence ID" value="MFC7147293.1"/>
    <property type="molecule type" value="Genomic_DNA"/>
</dbReference>
<evidence type="ECO:0000313" key="1">
    <source>
        <dbReference type="EMBL" id="MFC7147293.1"/>
    </source>
</evidence>
<reference evidence="2" key="1">
    <citation type="journal article" date="2019" name="Int. J. Syst. Evol. Microbiol.">
        <title>The Global Catalogue of Microorganisms (GCM) 10K type strain sequencing project: providing services to taxonomists for standard genome sequencing and annotation.</title>
        <authorList>
            <consortium name="The Broad Institute Genomics Platform"/>
            <consortium name="The Broad Institute Genome Sequencing Center for Infectious Disease"/>
            <person name="Wu L."/>
            <person name="Ma J."/>
        </authorList>
    </citation>
    <scope>NUCLEOTIDE SEQUENCE [LARGE SCALE GENOMIC DNA]</scope>
    <source>
        <strain evidence="2">KCTC 12907</strain>
    </source>
</reference>
<organism evidence="1 2">
    <name type="scientific">Cohnella cellulosilytica</name>
    <dbReference type="NCBI Taxonomy" id="986710"/>
    <lineage>
        <taxon>Bacteria</taxon>
        <taxon>Bacillati</taxon>
        <taxon>Bacillota</taxon>
        <taxon>Bacilli</taxon>
        <taxon>Bacillales</taxon>
        <taxon>Paenibacillaceae</taxon>
        <taxon>Cohnella</taxon>
    </lineage>
</organism>
<dbReference type="Proteomes" id="UP001596378">
    <property type="component" value="Unassembled WGS sequence"/>
</dbReference>
<dbReference type="SUPFAM" id="SSF81301">
    <property type="entry name" value="Nucleotidyltransferase"/>
    <property type="match status" value="1"/>
</dbReference>
<sequence length="201" mass="21905">MGSEVPAEALAELAALLGSEEVVYVIGGSTGLALRGAELGRPPRDLDVYVDEEDVGDVHRLLRPYALDVPESSVTERYRSTLSHYRIAGAMVELVGGFRVSARESVYKTEVREVLHPGCDLIGLEGTGLPVVPLGHELIFNLLRERLDRAEIAGKLIAASPEKHVPKLRLLLDRNRLAPEIGEWALRLAEAAAPGTREERS</sequence>
<dbReference type="RefSeq" id="WP_378050571.1">
    <property type="nucleotide sequence ID" value="NZ_JBHMDN010000028.1"/>
</dbReference>
<comment type="caution">
    <text evidence="1">The sequence shown here is derived from an EMBL/GenBank/DDBJ whole genome shotgun (WGS) entry which is preliminary data.</text>
</comment>
<dbReference type="Gene3D" id="3.30.460.40">
    <property type="match status" value="1"/>
</dbReference>
<accession>A0ABW2F2L0</accession>
<protein>
    <submittedName>
        <fullName evidence="1">Uncharacterized protein</fullName>
    </submittedName>
</protein>
<gene>
    <name evidence="1" type="ORF">ACFQMJ_02000</name>
</gene>
<proteinExistence type="predicted"/>
<name>A0ABW2F2L0_9BACL</name>
<evidence type="ECO:0000313" key="2">
    <source>
        <dbReference type="Proteomes" id="UP001596378"/>
    </source>
</evidence>
<dbReference type="InterPro" id="IPR043519">
    <property type="entry name" value="NT_sf"/>
</dbReference>